<evidence type="ECO:0000313" key="6">
    <source>
        <dbReference type="Proteomes" id="UP001500274"/>
    </source>
</evidence>
<dbReference type="PANTHER" id="PTHR46796">
    <property type="entry name" value="HTH-TYPE TRANSCRIPTIONAL ACTIVATOR RHAS-RELATED"/>
    <property type="match status" value="1"/>
</dbReference>
<keyword evidence="6" id="KW-1185">Reference proteome</keyword>
<name>A0ABN3PMD2_9MICO</name>
<dbReference type="PROSITE" id="PS01124">
    <property type="entry name" value="HTH_ARAC_FAMILY_2"/>
    <property type="match status" value="1"/>
</dbReference>
<evidence type="ECO:0000256" key="3">
    <source>
        <dbReference type="ARBA" id="ARBA00023163"/>
    </source>
</evidence>
<dbReference type="EMBL" id="BAAARI010000037">
    <property type="protein sequence ID" value="GAA2589420.1"/>
    <property type="molecule type" value="Genomic_DNA"/>
</dbReference>
<evidence type="ECO:0000256" key="1">
    <source>
        <dbReference type="ARBA" id="ARBA00023015"/>
    </source>
</evidence>
<keyword evidence="1" id="KW-0805">Transcription regulation</keyword>
<dbReference type="InterPro" id="IPR018060">
    <property type="entry name" value="HTH_AraC"/>
</dbReference>
<dbReference type="SMART" id="SM00342">
    <property type="entry name" value="HTH_ARAC"/>
    <property type="match status" value="1"/>
</dbReference>
<accession>A0ABN3PMD2</accession>
<dbReference type="PANTHER" id="PTHR46796:SF2">
    <property type="entry name" value="TRANSCRIPTIONAL REGULATORY PROTEIN"/>
    <property type="match status" value="1"/>
</dbReference>
<keyword evidence="2" id="KW-0238">DNA-binding</keyword>
<gene>
    <name evidence="5" type="ORF">GCM10009862_29690</name>
</gene>
<dbReference type="InterPro" id="IPR037923">
    <property type="entry name" value="HTH-like"/>
</dbReference>
<dbReference type="Proteomes" id="UP001500274">
    <property type="component" value="Unassembled WGS sequence"/>
</dbReference>
<evidence type="ECO:0000313" key="5">
    <source>
        <dbReference type="EMBL" id="GAA2589420.1"/>
    </source>
</evidence>
<dbReference type="SUPFAM" id="SSF46689">
    <property type="entry name" value="Homeodomain-like"/>
    <property type="match status" value="2"/>
</dbReference>
<dbReference type="Gene3D" id="1.10.10.60">
    <property type="entry name" value="Homeodomain-like"/>
    <property type="match status" value="1"/>
</dbReference>
<reference evidence="5 6" key="1">
    <citation type="journal article" date="2019" name="Int. J. Syst. Evol. Microbiol.">
        <title>The Global Catalogue of Microorganisms (GCM) 10K type strain sequencing project: providing services to taxonomists for standard genome sequencing and annotation.</title>
        <authorList>
            <consortium name="The Broad Institute Genomics Platform"/>
            <consortium name="The Broad Institute Genome Sequencing Center for Infectious Disease"/>
            <person name="Wu L."/>
            <person name="Ma J."/>
        </authorList>
    </citation>
    <scope>NUCLEOTIDE SEQUENCE [LARGE SCALE GENOMIC DNA]</scope>
    <source>
        <strain evidence="5 6">JCM 16365</strain>
    </source>
</reference>
<organism evidence="5 6">
    <name type="scientific">Microbacterium binotii</name>
    <dbReference type="NCBI Taxonomy" id="462710"/>
    <lineage>
        <taxon>Bacteria</taxon>
        <taxon>Bacillati</taxon>
        <taxon>Actinomycetota</taxon>
        <taxon>Actinomycetes</taxon>
        <taxon>Micrococcales</taxon>
        <taxon>Microbacteriaceae</taxon>
        <taxon>Microbacterium</taxon>
    </lineage>
</organism>
<dbReference type="Pfam" id="PF12833">
    <property type="entry name" value="HTH_18"/>
    <property type="match status" value="1"/>
</dbReference>
<feature type="domain" description="HTH araC/xylS-type" evidence="4">
    <location>
        <begin position="144"/>
        <end position="240"/>
    </location>
</feature>
<dbReference type="SUPFAM" id="SSF51215">
    <property type="entry name" value="Regulatory protein AraC"/>
    <property type="match status" value="1"/>
</dbReference>
<keyword evidence="3" id="KW-0804">Transcription</keyword>
<dbReference type="InterPro" id="IPR009057">
    <property type="entry name" value="Homeodomain-like_sf"/>
</dbReference>
<dbReference type="InterPro" id="IPR050204">
    <property type="entry name" value="AraC_XylS_family_regulators"/>
</dbReference>
<comment type="caution">
    <text evidence="5">The sequence shown here is derived from an EMBL/GenBank/DDBJ whole genome shotgun (WGS) entry which is preliminary data.</text>
</comment>
<dbReference type="InterPro" id="IPR003313">
    <property type="entry name" value="AraC-bd"/>
</dbReference>
<sequence length="240" mass="26381">MHATFAEHAYPAHTHNAWTVLSIDTGAVVYDLDGRRRHADASSVTILPPHIPHDGQSETRGAAFRKRVLYLEESWLPAGLIGSSARRPSLTGAHLRAVLEQIHHSLRTPGDSLVAEGSVLRLGDLIQRQLGTEIVTRADAPLARRLRSLLDDRLTDAFTIDEAARMLGTHPSHLVRVFSRAYGIPPHRYVIGRRIDRARHLLLAGVSPADTAALSGFHDQAHLTRHFRRTLGTTPAAFAA</sequence>
<evidence type="ECO:0000259" key="4">
    <source>
        <dbReference type="PROSITE" id="PS01124"/>
    </source>
</evidence>
<evidence type="ECO:0000256" key="2">
    <source>
        <dbReference type="ARBA" id="ARBA00023125"/>
    </source>
</evidence>
<dbReference type="Pfam" id="PF02311">
    <property type="entry name" value="AraC_binding"/>
    <property type="match status" value="1"/>
</dbReference>
<protein>
    <submittedName>
        <fullName evidence="5">AraC family transcriptional regulator</fullName>
    </submittedName>
</protein>
<proteinExistence type="predicted"/>